<gene>
    <name evidence="4" type="ORF">TCM_039111</name>
</gene>
<dbReference type="InterPro" id="IPR036388">
    <property type="entry name" value="WH-like_DNA-bd_sf"/>
</dbReference>
<dbReference type="InterPro" id="IPR027417">
    <property type="entry name" value="P-loop_NTPase"/>
</dbReference>
<dbReference type="PANTHER" id="PTHR23155">
    <property type="entry name" value="DISEASE RESISTANCE PROTEIN RP"/>
    <property type="match status" value="1"/>
</dbReference>
<dbReference type="HOGENOM" id="CLU_1491632_0_0_1"/>
<keyword evidence="1" id="KW-0677">Repeat</keyword>
<organism evidence="4 5">
    <name type="scientific">Theobroma cacao</name>
    <name type="common">Cacao</name>
    <name type="synonym">Cocoa</name>
    <dbReference type="NCBI Taxonomy" id="3641"/>
    <lineage>
        <taxon>Eukaryota</taxon>
        <taxon>Viridiplantae</taxon>
        <taxon>Streptophyta</taxon>
        <taxon>Embryophyta</taxon>
        <taxon>Tracheophyta</taxon>
        <taxon>Spermatophyta</taxon>
        <taxon>Magnoliopsida</taxon>
        <taxon>eudicotyledons</taxon>
        <taxon>Gunneridae</taxon>
        <taxon>Pentapetalae</taxon>
        <taxon>rosids</taxon>
        <taxon>malvids</taxon>
        <taxon>Malvales</taxon>
        <taxon>Malvaceae</taxon>
        <taxon>Byttnerioideae</taxon>
        <taxon>Theobroma</taxon>
    </lineage>
</organism>
<name>A0A061GR03_THECC</name>
<dbReference type="PANTHER" id="PTHR23155:SF1052">
    <property type="entry name" value="DISEASE RESISTANCE PROTEIN RPM1"/>
    <property type="match status" value="1"/>
</dbReference>
<evidence type="ECO:0000313" key="5">
    <source>
        <dbReference type="Proteomes" id="UP000026915"/>
    </source>
</evidence>
<dbReference type="Pfam" id="PF23559">
    <property type="entry name" value="WHD_DRP"/>
    <property type="match status" value="1"/>
</dbReference>
<evidence type="ECO:0000256" key="2">
    <source>
        <dbReference type="ARBA" id="ARBA00022821"/>
    </source>
</evidence>
<dbReference type="InterPro" id="IPR058922">
    <property type="entry name" value="WHD_DRP"/>
</dbReference>
<reference evidence="4 5" key="1">
    <citation type="journal article" date="2013" name="Genome Biol.">
        <title>The genome sequence of the most widely cultivated cacao type and its use to identify candidate genes regulating pod color.</title>
        <authorList>
            <person name="Motamayor J.C."/>
            <person name="Mockaitis K."/>
            <person name="Schmutz J."/>
            <person name="Haiminen N."/>
            <person name="Iii D.L."/>
            <person name="Cornejo O."/>
            <person name="Findley S.D."/>
            <person name="Zheng P."/>
            <person name="Utro F."/>
            <person name="Royaert S."/>
            <person name="Saski C."/>
            <person name="Jenkins J."/>
            <person name="Podicheti R."/>
            <person name="Zhao M."/>
            <person name="Scheffler B.E."/>
            <person name="Stack J.C."/>
            <person name="Feltus F.A."/>
            <person name="Mustiga G.M."/>
            <person name="Amores F."/>
            <person name="Phillips W."/>
            <person name="Marelli J.P."/>
            <person name="May G.D."/>
            <person name="Shapiro H."/>
            <person name="Ma J."/>
            <person name="Bustamante C.D."/>
            <person name="Schnell R.J."/>
            <person name="Main D."/>
            <person name="Gilbert D."/>
            <person name="Parida L."/>
            <person name="Kuhn D.N."/>
        </authorList>
    </citation>
    <scope>NUCLEOTIDE SEQUENCE [LARGE SCALE GENOMIC DNA]</scope>
    <source>
        <strain evidence="5">cv. Matina 1-6</strain>
    </source>
</reference>
<evidence type="ECO:0000313" key="4">
    <source>
        <dbReference type="EMBL" id="EOY31833.1"/>
    </source>
</evidence>
<evidence type="ECO:0000259" key="3">
    <source>
        <dbReference type="Pfam" id="PF23559"/>
    </source>
</evidence>
<dbReference type="OMA" id="MENCMDE"/>
<protein>
    <submittedName>
        <fullName evidence="4">NB-ARC domain-containing disease resistance-like protein</fullName>
    </submittedName>
</protein>
<proteinExistence type="predicted"/>
<dbReference type="FunFam" id="1.10.10.10:FF:000322">
    <property type="entry name" value="Probable disease resistance protein At1g63360"/>
    <property type="match status" value="1"/>
</dbReference>
<dbReference type="AlphaFoldDB" id="A0A061GR03"/>
<dbReference type="GO" id="GO:0006952">
    <property type="term" value="P:defense response"/>
    <property type="evidence" value="ECO:0007669"/>
    <property type="project" value="UniProtKB-KW"/>
</dbReference>
<dbReference type="STRING" id="3641.A0A061GR03"/>
<dbReference type="Proteomes" id="UP000026915">
    <property type="component" value="Chromosome 9"/>
</dbReference>
<feature type="domain" description="Disease resistance protein winged helix" evidence="3">
    <location>
        <begin position="59"/>
        <end position="130"/>
    </location>
</feature>
<dbReference type="InterPro" id="IPR044974">
    <property type="entry name" value="Disease_R_plants"/>
</dbReference>
<dbReference type="Gramene" id="EOY31833">
    <property type="protein sequence ID" value="EOY31833"/>
    <property type="gene ID" value="TCM_039111"/>
</dbReference>
<evidence type="ECO:0000256" key="1">
    <source>
        <dbReference type="ARBA" id="ARBA00022737"/>
    </source>
</evidence>
<dbReference type="InParanoid" id="A0A061GR03"/>
<keyword evidence="2" id="KW-0611">Plant defense</keyword>
<keyword evidence="5" id="KW-1185">Reference proteome</keyword>
<dbReference type="SUPFAM" id="SSF52540">
    <property type="entry name" value="P-loop containing nucleoside triphosphate hydrolases"/>
    <property type="match status" value="1"/>
</dbReference>
<sequence length="181" mass="20538">MGGLLSTKGKNASEWKRLCNSLNAQLDSSPHLTYVKKILSLSYLDLPSYLKSCFLYLCVFPEDHSINCARLIRLWAADGFSKRKQGMTLEEVAREYLIKLNHRNLIQVAQIDSIGRVRECRVHDLMREVILSKSEELSLIQTQPGYLTATDGIGRHLSISKRANNSSMSVGNFQTHSIMFF</sequence>
<dbReference type="eggNOG" id="KOG4658">
    <property type="taxonomic scope" value="Eukaryota"/>
</dbReference>
<dbReference type="EMBL" id="CM001887">
    <property type="protein sequence ID" value="EOY31833.1"/>
    <property type="molecule type" value="Genomic_DNA"/>
</dbReference>
<dbReference type="Gene3D" id="1.10.10.10">
    <property type="entry name" value="Winged helix-like DNA-binding domain superfamily/Winged helix DNA-binding domain"/>
    <property type="match status" value="1"/>
</dbReference>
<accession>A0A061GR03</accession>